<feature type="chain" id="PRO_5019572591" description="SCP domain-containing protein" evidence="2">
    <location>
        <begin position="20"/>
        <end position="309"/>
    </location>
</feature>
<keyword evidence="5" id="KW-1185">Reference proteome</keyword>
<protein>
    <recommendedName>
        <fullName evidence="3">SCP domain-containing protein</fullName>
    </recommendedName>
</protein>
<dbReference type="OrthoDB" id="337038at2759"/>
<proteinExistence type="predicted"/>
<dbReference type="InterPro" id="IPR018244">
    <property type="entry name" value="Allrgn_V5/Tpx1_CS"/>
</dbReference>
<dbReference type="SUPFAM" id="SSF55797">
    <property type="entry name" value="PR-1-like"/>
    <property type="match status" value="1"/>
</dbReference>
<keyword evidence="2" id="KW-0732">Signal</keyword>
<sequence>MKFLFALVPLIALAPSALGRPTNSSCSRRGSKHSNSTSITNSTLVNSDASEKWSTSGGQGSWNASSDSSPSGGGAALSAAASAASAVVVAPSAEVSSAAAVVPSEASSTSLTAGAALATGSASDSGSSSSSVSAVAAASTDPTTSSAAAAATSSAASSADINTLLSLHNNLRAQYGASAVTWNDTLAAYAQADASTCVYGHTGGPYGENIAAIGGSGADITGDFNLWANEAAQYDWNNPGYNDATGHFTQIVWKATTQIGCGWQTCGPDTIFQNFTADSLYLVCEYMARGNVVDANNQAFIDNVGTYGS</sequence>
<feature type="domain" description="SCP" evidence="3">
    <location>
        <begin position="159"/>
        <end position="294"/>
    </location>
</feature>
<accession>A0A427YQR9</accession>
<dbReference type="InterPro" id="IPR014044">
    <property type="entry name" value="CAP_dom"/>
</dbReference>
<organism evidence="4 5">
    <name type="scientific">Saitozyma podzolica</name>
    <dbReference type="NCBI Taxonomy" id="1890683"/>
    <lineage>
        <taxon>Eukaryota</taxon>
        <taxon>Fungi</taxon>
        <taxon>Dikarya</taxon>
        <taxon>Basidiomycota</taxon>
        <taxon>Agaricomycotina</taxon>
        <taxon>Tremellomycetes</taxon>
        <taxon>Tremellales</taxon>
        <taxon>Trimorphomycetaceae</taxon>
        <taxon>Saitozyma</taxon>
    </lineage>
</organism>
<dbReference type="SMART" id="SM00198">
    <property type="entry name" value="SCP"/>
    <property type="match status" value="1"/>
</dbReference>
<name>A0A427YQR9_9TREE</name>
<evidence type="ECO:0000256" key="2">
    <source>
        <dbReference type="SAM" id="SignalP"/>
    </source>
</evidence>
<evidence type="ECO:0000313" key="4">
    <source>
        <dbReference type="EMBL" id="RSH93415.1"/>
    </source>
</evidence>
<dbReference type="EMBL" id="RSCD01000004">
    <property type="protein sequence ID" value="RSH93415.1"/>
    <property type="molecule type" value="Genomic_DNA"/>
</dbReference>
<dbReference type="Pfam" id="PF00188">
    <property type="entry name" value="CAP"/>
    <property type="match status" value="1"/>
</dbReference>
<feature type="region of interest" description="Disordered" evidence="1">
    <location>
        <begin position="19"/>
        <end position="69"/>
    </location>
</feature>
<dbReference type="InterPro" id="IPR001283">
    <property type="entry name" value="CRISP-related"/>
</dbReference>
<gene>
    <name evidence="4" type="ORF">EHS25_007771</name>
</gene>
<dbReference type="PRINTS" id="PR00837">
    <property type="entry name" value="V5TPXLIKE"/>
</dbReference>
<dbReference type="Gene3D" id="3.40.33.10">
    <property type="entry name" value="CAP"/>
    <property type="match status" value="1"/>
</dbReference>
<feature type="compositionally biased region" description="Polar residues" evidence="1">
    <location>
        <begin position="21"/>
        <end position="56"/>
    </location>
</feature>
<dbReference type="STRING" id="1890683.A0A427YQR9"/>
<reference evidence="4 5" key="1">
    <citation type="submission" date="2018-11" db="EMBL/GenBank/DDBJ databases">
        <title>Genome sequence of Saitozyma podzolica DSM 27192.</title>
        <authorList>
            <person name="Aliyu H."/>
            <person name="Gorte O."/>
            <person name="Ochsenreither K."/>
        </authorList>
    </citation>
    <scope>NUCLEOTIDE SEQUENCE [LARGE SCALE GENOMIC DNA]</scope>
    <source>
        <strain evidence="4 5">DSM 27192</strain>
    </source>
</reference>
<evidence type="ECO:0000259" key="3">
    <source>
        <dbReference type="SMART" id="SM00198"/>
    </source>
</evidence>
<dbReference type="PROSITE" id="PS01009">
    <property type="entry name" value="CRISP_1"/>
    <property type="match status" value="1"/>
</dbReference>
<evidence type="ECO:0000313" key="5">
    <source>
        <dbReference type="Proteomes" id="UP000279259"/>
    </source>
</evidence>
<dbReference type="PANTHER" id="PTHR10334">
    <property type="entry name" value="CYSTEINE-RICH SECRETORY PROTEIN-RELATED"/>
    <property type="match status" value="1"/>
</dbReference>
<dbReference type="InterPro" id="IPR035940">
    <property type="entry name" value="CAP_sf"/>
</dbReference>
<evidence type="ECO:0000256" key="1">
    <source>
        <dbReference type="SAM" id="MobiDB-lite"/>
    </source>
</evidence>
<dbReference type="Proteomes" id="UP000279259">
    <property type="component" value="Unassembled WGS sequence"/>
</dbReference>
<comment type="caution">
    <text evidence="4">The sequence shown here is derived from an EMBL/GenBank/DDBJ whole genome shotgun (WGS) entry which is preliminary data.</text>
</comment>
<dbReference type="AlphaFoldDB" id="A0A427YQR9"/>
<dbReference type="GO" id="GO:0005576">
    <property type="term" value="C:extracellular region"/>
    <property type="evidence" value="ECO:0007669"/>
    <property type="project" value="InterPro"/>
</dbReference>
<feature type="signal peptide" evidence="2">
    <location>
        <begin position="1"/>
        <end position="19"/>
    </location>
</feature>